<feature type="domain" description="Helicase ATP-binding" evidence="6">
    <location>
        <begin position="365"/>
        <end position="526"/>
    </location>
</feature>
<keyword evidence="3" id="KW-0547">Nucleotide-binding</keyword>
<keyword evidence="5" id="KW-0234">DNA repair</keyword>
<keyword evidence="3" id="KW-0347">Helicase</keyword>
<dbReference type="Gene3D" id="3.40.50.300">
    <property type="entry name" value="P-loop containing nucleotide triphosphate hydrolases"/>
    <property type="match status" value="1"/>
</dbReference>
<keyword evidence="4" id="KW-0238">DNA-binding</keyword>
<dbReference type="Proteomes" id="UP000179157">
    <property type="component" value="Unassembled WGS sequence"/>
</dbReference>
<dbReference type="SUPFAM" id="SSF52540">
    <property type="entry name" value="P-loop containing nucleoside triphosphate hydrolases"/>
    <property type="match status" value="1"/>
</dbReference>
<dbReference type="InterPro" id="IPR047112">
    <property type="entry name" value="RecG/Mfd"/>
</dbReference>
<comment type="caution">
    <text evidence="7">The sequence shown here is derived from an EMBL/GenBank/DDBJ whole genome shotgun (WGS) entry which is preliminary data.</text>
</comment>
<keyword evidence="2" id="KW-0378">Hydrolase</keyword>
<dbReference type="InterPro" id="IPR033454">
    <property type="entry name" value="RecG_wedge"/>
</dbReference>
<evidence type="ECO:0000256" key="4">
    <source>
        <dbReference type="ARBA" id="ARBA00023125"/>
    </source>
</evidence>
<dbReference type="GO" id="GO:0005524">
    <property type="term" value="F:ATP binding"/>
    <property type="evidence" value="ECO:0007669"/>
    <property type="project" value="InterPro"/>
</dbReference>
<protein>
    <recommendedName>
        <fullName evidence="6">Helicase ATP-binding domain-containing protein</fullName>
    </recommendedName>
</protein>
<name>A0A1F5UWK7_FRAXR</name>
<evidence type="ECO:0000256" key="2">
    <source>
        <dbReference type="ARBA" id="ARBA00022801"/>
    </source>
</evidence>
<dbReference type="GO" id="GO:0003678">
    <property type="term" value="F:DNA helicase activity"/>
    <property type="evidence" value="ECO:0007669"/>
    <property type="project" value="TreeGrafter"/>
</dbReference>
<evidence type="ECO:0000256" key="5">
    <source>
        <dbReference type="ARBA" id="ARBA00023204"/>
    </source>
</evidence>
<dbReference type="EMBL" id="MFGX01000055">
    <property type="protein sequence ID" value="OGF55544.1"/>
    <property type="molecule type" value="Genomic_DNA"/>
</dbReference>
<organism evidence="7 8">
    <name type="scientific">Fraserbacteria sp. (strain RBG_16_55_9)</name>
    <dbReference type="NCBI Taxonomy" id="1817864"/>
    <lineage>
        <taxon>Bacteria</taxon>
        <taxon>Candidatus Fraseribacteriota</taxon>
    </lineage>
</organism>
<dbReference type="PANTHER" id="PTHR47964">
    <property type="entry name" value="ATP-DEPENDENT DNA HELICASE HOMOLOG RECG, CHLOROPLASTIC"/>
    <property type="match status" value="1"/>
</dbReference>
<keyword evidence="3" id="KW-0067">ATP-binding</keyword>
<evidence type="ECO:0000313" key="8">
    <source>
        <dbReference type="Proteomes" id="UP000179157"/>
    </source>
</evidence>
<proteinExistence type="predicted"/>
<dbReference type="PROSITE" id="PS51192">
    <property type="entry name" value="HELICASE_ATP_BIND_1"/>
    <property type="match status" value="1"/>
</dbReference>
<dbReference type="CDD" id="cd17992">
    <property type="entry name" value="DEXHc_RecG"/>
    <property type="match status" value="1"/>
</dbReference>
<dbReference type="InterPro" id="IPR011545">
    <property type="entry name" value="DEAD/DEAH_box_helicase_dom"/>
</dbReference>
<dbReference type="GO" id="GO:0003677">
    <property type="term" value="F:DNA binding"/>
    <property type="evidence" value="ECO:0007669"/>
    <property type="project" value="UniProtKB-KW"/>
</dbReference>
<dbReference type="InterPro" id="IPR014001">
    <property type="entry name" value="Helicase_ATP-bd"/>
</dbReference>
<gene>
    <name evidence="7" type="ORF">A2Z21_02650</name>
</gene>
<evidence type="ECO:0000256" key="1">
    <source>
        <dbReference type="ARBA" id="ARBA00022763"/>
    </source>
</evidence>
<dbReference type="PANTHER" id="PTHR47964:SF1">
    <property type="entry name" value="ATP-DEPENDENT DNA HELICASE HOMOLOG RECG, CHLOROPLASTIC"/>
    <property type="match status" value="1"/>
</dbReference>
<dbReference type="GO" id="GO:0006281">
    <property type="term" value="P:DNA repair"/>
    <property type="evidence" value="ECO:0007669"/>
    <property type="project" value="UniProtKB-KW"/>
</dbReference>
<dbReference type="CDD" id="cd04488">
    <property type="entry name" value="RecG_wedge_OBF"/>
    <property type="match status" value="1"/>
</dbReference>
<evidence type="ECO:0000256" key="3">
    <source>
        <dbReference type="ARBA" id="ARBA00022806"/>
    </source>
</evidence>
<dbReference type="Pfam" id="PF00270">
    <property type="entry name" value="DEAD"/>
    <property type="match status" value="1"/>
</dbReference>
<dbReference type="SUPFAM" id="SSF50249">
    <property type="entry name" value="Nucleic acid-binding proteins"/>
    <property type="match status" value="1"/>
</dbReference>
<dbReference type="Pfam" id="PF17191">
    <property type="entry name" value="RecG_wedge"/>
    <property type="match status" value="1"/>
</dbReference>
<feature type="non-terminal residue" evidence="7">
    <location>
        <position position="550"/>
    </location>
</feature>
<reference evidence="7 8" key="1">
    <citation type="journal article" date="2016" name="Nat. Commun.">
        <title>Thousands of microbial genomes shed light on interconnected biogeochemical processes in an aquifer system.</title>
        <authorList>
            <person name="Anantharaman K."/>
            <person name="Brown C.T."/>
            <person name="Hug L.A."/>
            <person name="Sharon I."/>
            <person name="Castelle C.J."/>
            <person name="Probst A.J."/>
            <person name="Thomas B.C."/>
            <person name="Singh A."/>
            <person name="Wilkins M.J."/>
            <person name="Karaoz U."/>
            <person name="Brodie E.L."/>
            <person name="Williams K.H."/>
            <person name="Hubbard S.S."/>
            <person name="Banfield J.F."/>
        </authorList>
    </citation>
    <scope>NUCLEOTIDE SEQUENCE [LARGE SCALE GENOMIC DNA]</scope>
    <source>
        <strain evidence="8">RBG_16_55_9</strain>
    </source>
</reference>
<dbReference type="SMART" id="SM00487">
    <property type="entry name" value="DEXDc"/>
    <property type="match status" value="1"/>
</dbReference>
<keyword evidence="1" id="KW-0227">DNA damage</keyword>
<dbReference type="AlphaFoldDB" id="A0A1F5UWK7"/>
<sequence length="550" mass="61862">MSSPKEITERLRKILQLEKQTGYQDTAVLGGLEGFIARMVEQMVIPSVTPLLERVKSYGAKSVVERREVVRELEDLIPTLEFSKETAHSSSAPEDSLKKPIRYAKGVGDQRAKLLKKLGIETMEDLLMYLPRRIEDRSVIKKIAQLQHGERVTVQGRVRALDVIKPRPNLEIAKIAIQDNTGVLYAVWFNQPWLKTQFAKGERVSLYGQVERLYGGLQMSNPIWEPAEANFLTGQLVPIYPATQGLTPATLYRLIRENYQLYRVQISEILPEEIRTRQGLLPRSEALKAIHFPMAIEEFEQARKTLAFEELFIFQLGVALERQKMVQQPAPKLAISDEELEEFSDALPFRLTSAQARVMAEIRRDLASGHPMNRLLQGDVGSGKTIVAAGAAYIAIKASRQTALMAPTEILAQQHYERLVPLLEPLGLRVALLIGSLPAAVKEETQQAVAAGDVDLIVGTHALISEGVSFSSLGLAIIDEQHRFGVIQRATLEEKGDHVHVLVMSATPIPRTIMLTLYGQFEISIIDEMPYPKDIRTYWISDDKREEVYR</sequence>
<dbReference type="InterPro" id="IPR012340">
    <property type="entry name" value="NA-bd_OB-fold"/>
</dbReference>
<evidence type="ECO:0000259" key="6">
    <source>
        <dbReference type="PROSITE" id="PS51192"/>
    </source>
</evidence>
<dbReference type="Gene3D" id="2.40.50.140">
    <property type="entry name" value="Nucleic acid-binding proteins"/>
    <property type="match status" value="1"/>
</dbReference>
<evidence type="ECO:0000313" key="7">
    <source>
        <dbReference type="EMBL" id="OGF55544.1"/>
    </source>
</evidence>
<dbReference type="InterPro" id="IPR027417">
    <property type="entry name" value="P-loop_NTPase"/>
</dbReference>
<dbReference type="GO" id="GO:0016787">
    <property type="term" value="F:hydrolase activity"/>
    <property type="evidence" value="ECO:0007669"/>
    <property type="project" value="UniProtKB-KW"/>
</dbReference>
<accession>A0A1F5UWK7</accession>
<dbReference type="STRING" id="1817864.A2Z21_02650"/>